<feature type="compositionally biased region" description="Basic residues" evidence="1">
    <location>
        <begin position="309"/>
        <end position="323"/>
    </location>
</feature>
<gene>
    <name evidence="2" type="ORF">EJ04DRAFT_507896</name>
</gene>
<sequence length="1008" mass="109612">MGNTQSTGHQNRLSKPKTNTNSPAPVQQSPVSISSKYTDTSVRDRQLLETQLRSSVDRESASPRHSLDHEDGIGELATHIQAHLNLSRSNSAASQRGSGRSSRNNLGSLPDSRLSLVSSPQQVDLDTALKLIQEVRRTASPDDIAALQQALQSSPSPDSSRDSNARSSIFNTSASSLIRRRSLTMTPGLATRHSPTDSTRKLWNSWKRPERDPREAKWRVDMMGTSPLAKIASLDSADNGRESPTLRATTPGELDYSHLGSMKLGSLVVMNGAPSPAASARRVPRATTMHDASQEEDYFTASEGSASPVKRHVRQRAGGHSRSKSSIIPMTPPLHQELRTSKESRKAKTMSRCDSPLKLEVHSRQPFEFEDSESDSEPAKHGLHVVNGGLNKSAVTLAQDYMAEMPISPFKNSPESSPRSHDEGFVDSDDAASFREAAFRILDGTIFGGPAAETQETKAALVSVSTPESSRRRRGGRPTPRKADSGYSSGGSFRVAATDNALEKDAVSASPRPSLQKDSASVDLGRSGDHAHVDDGSSLYTFEQKLAHPGSKPLPPIPNNGDAVKRSTPLRLPDVEPSCEAEAGCFPLSPKTPQSVTTQVTEMSTETGASAQRKLQKRRPSMSTLPVVQSCPQVSEGSIPRVPDNVRAKFVRRLSESPAMECLTRTYPSKDHENSAEPASDSPVMVSIEFPSFDDSPAPRGRRHTRSQTERPPTPPPHGIRRSLSLFRKRSESRRKQEKGAEVENPTFDVVDLGTVASALGGSPYDAAMPMRPHAHNTVTSPTHPHQLGSLSRVKSAANMDAKTAADMARLRSKDRALSRPDMPPRPKSYHAANVGAGWQPPRGVYSDNSPKPVAAVSREPAVDYLAPAEATRGSETRSRSTGRGQVVSQMVNRFEQEPSEQPDWESHARLWSQRRKSIGEGLRQRAQQEEECDSARGQRASTQPPQQLTYDRYSGGYGYGYERGYGVGGSAGTRVLHSAASRKSMHYSHQFGVDLSDVPVFLQRVPA</sequence>
<feature type="compositionally biased region" description="Polar residues" evidence="1">
    <location>
        <begin position="940"/>
        <end position="950"/>
    </location>
</feature>
<reference evidence="2" key="1">
    <citation type="journal article" date="2020" name="Stud. Mycol.">
        <title>101 Dothideomycetes genomes: a test case for predicting lifestyles and emergence of pathogens.</title>
        <authorList>
            <person name="Haridas S."/>
            <person name="Albert R."/>
            <person name="Binder M."/>
            <person name="Bloem J."/>
            <person name="Labutti K."/>
            <person name="Salamov A."/>
            <person name="Andreopoulos B."/>
            <person name="Baker S."/>
            <person name="Barry K."/>
            <person name="Bills G."/>
            <person name="Bluhm B."/>
            <person name="Cannon C."/>
            <person name="Castanera R."/>
            <person name="Culley D."/>
            <person name="Daum C."/>
            <person name="Ezra D."/>
            <person name="Gonzalez J."/>
            <person name="Henrissat B."/>
            <person name="Kuo A."/>
            <person name="Liang C."/>
            <person name="Lipzen A."/>
            <person name="Lutzoni F."/>
            <person name="Magnuson J."/>
            <person name="Mondo S."/>
            <person name="Nolan M."/>
            <person name="Ohm R."/>
            <person name="Pangilinan J."/>
            <person name="Park H.-J."/>
            <person name="Ramirez L."/>
            <person name="Alfaro M."/>
            <person name="Sun H."/>
            <person name="Tritt A."/>
            <person name="Yoshinaga Y."/>
            <person name="Zwiers L.-H."/>
            <person name="Turgeon B."/>
            <person name="Goodwin S."/>
            <person name="Spatafora J."/>
            <person name="Crous P."/>
            <person name="Grigoriev I."/>
        </authorList>
    </citation>
    <scope>NUCLEOTIDE SEQUENCE</scope>
    <source>
        <strain evidence="2">CBS 125425</strain>
    </source>
</reference>
<dbReference type="Proteomes" id="UP000799444">
    <property type="component" value="Unassembled WGS sequence"/>
</dbReference>
<comment type="caution">
    <text evidence="2">The sequence shown here is derived from an EMBL/GenBank/DDBJ whole genome shotgun (WGS) entry which is preliminary data.</text>
</comment>
<evidence type="ECO:0000256" key="1">
    <source>
        <dbReference type="SAM" id="MobiDB-lite"/>
    </source>
</evidence>
<feature type="region of interest" description="Disordered" evidence="1">
    <location>
        <begin position="866"/>
        <end position="886"/>
    </location>
</feature>
<dbReference type="AlphaFoldDB" id="A0A9P4R947"/>
<feature type="compositionally biased region" description="Basic residues" evidence="1">
    <location>
        <begin position="471"/>
        <end position="480"/>
    </location>
</feature>
<feature type="compositionally biased region" description="Basic and acidic residues" evidence="1">
    <location>
        <begin position="55"/>
        <end position="69"/>
    </location>
</feature>
<protein>
    <submittedName>
        <fullName evidence="2">Uncharacterized protein</fullName>
    </submittedName>
</protein>
<feature type="region of interest" description="Disordered" evidence="1">
    <location>
        <begin position="919"/>
        <end position="952"/>
    </location>
</feature>
<feature type="region of interest" description="Disordered" evidence="1">
    <location>
        <begin position="407"/>
        <end position="429"/>
    </location>
</feature>
<dbReference type="EMBL" id="ML996100">
    <property type="protein sequence ID" value="KAF2740360.1"/>
    <property type="molecule type" value="Genomic_DNA"/>
</dbReference>
<proteinExistence type="predicted"/>
<organism evidence="2 3">
    <name type="scientific">Polyplosphaeria fusca</name>
    <dbReference type="NCBI Taxonomy" id="682080"/>
    <lineage>
        <taxon>Eukaryota</taxon>
        <taxon>Fungi</taxon>
        <taxon>Dikarya</taxon>
        <taxon>Ascomycota</taxon>
        <taxon>Pezizomycotina</taxon>
        <taxon>Dothideomycetes</taxon>
        <taxon>Pleosporomycetidae</taxon>
        <taxon>Pleosporales</taxon>
        <taxon>Tetraplosphaeriaceae</taxon>
        <taxon>Polyplosphaeria</taxon>
    </lineage>
</organism>
<feature type="compositionally biased region" description="Low complexity" evidence="1">
    <location>
        <begin position="149"/>
        <end position="158"/>
    </location>
</feature>
<feature type="compositionally biased region" description="Low complexity" evidence="1">
    <location>
        <begin position="88"/>
        <end position="109"/>
    </location>
</feature>
<feature type="region of interest" description="Disordered" evidence="1">
    <location>
        <begin position="149"/>
        <end position="217"/>
    </location>
</feature>
<feature type="compositionally biased region" description="Basic and acidic residues" evidence="1">
    <location>
        <begin position="526"/>
        <end position="535"/>
    </location>
</feature>
<feature type="compositionally biased region" description="Polar residues" evidence="1">
    <location>
        <begin position="1"/>
        <end position="40"/>
    </location>
</feature>
<feature type="region of interest" description="Disordered" evidence="1">
    <location>
        <begin position="366"/>
        <end position="385"/>
    </location>
</feature>
<feature type="compositionally biased region" description="Basic and acidic residues" evidence="1">
    <location>
        <begin position="336"/>
        <end position="346"/>
    </location>
</feature>
<feature type="compositionally biased region" description="Basic and acidic residues" evidence="1">
    <location>
        <begin position="923"/>
        <end position="937"/>
    </location>
</feature>
<feature type="compositionally biased region" description="Polar residues" evidence="1">
    <location>
        <begin position="621"/>
        <end position="636"/>
    </location>
</feature>
<feature type="region of interest" description="Disordered" evidence="1">
    <location>
        <begin position="88"/>
        <end position="118"/>
    </location>
</feature>
<feature type="compositionally biased region" description="Polar residues" evidence="1">
    <location>
        <begin position="591"/>
        <end position="610"/>
    </location>
</feature>
<feature type="region of interest" description="Disordered" evidence="1">
    <location>
        <begin position="1"/>
        <end position="69"/>
    </location>
</feature>
<feature type="compositionally biased region" description="Basic and acidic residues" evidence="1">
    <location>
        <begin position="207"/>
        <end position="217"/>
    </location>
</feature>
<dbReference type="OrthoDB" id="5341904at2759"/>
<evidence type="ECO:0000313" key="2">
    <source>
        <dbReference type="EMBL" id="KAF2740360.1"/>
    </source>
</evidence>
<evidence type="ECO:0000313" key="3">
    <source>
        <dbReference type="Proteomes" id="UP000799444"/>
    </source>
</evidence>
<keyword evidence="3" id="KW-1185">Reference proteome</keyword>
<name>A0A9P4R947_9PLEO</name>
<feature type="region of interest" description="Disordered" evidence="1">
    <location>
        <begin position="275"/>
        <end position="353"/>
    </location>
</feature>
<feature type="region of interest" description="Disordered" evidence="1">
    <location>
        <begin position="452"/>
        <end position="744"/>
    </location>
</feature>
<feature type="region of interest" description="Disordered" evidence="1">
    <location>
        <begin position="235"/>
        <end position="254"/>
    </location>
</feature>
<accession>A0A9P4R947</accession>